<comment type="caution">
    <text evidence="2">The sequence shown here is derived from an EMBL/GenBank/DDBJ whole genome shotgun (WGS) entry which is preliminary data.</text>
</comment>
<accession>A0A9P7F1S2</accession>
<dbReference type="InterPro" id="IPR045341">
    <property type="entry name" value="DUF6532"/>
</dbReference>
<proteinExistence type="predicted"/>
<name>A0A9P7F1S2_9AGAM</name>
<evidence type="ECO:0000313" key="2">
    <source>
        <dbReference type="EMBL" id="KAG2101549.1"/>
    </source>
</evidence>
<evidence type="ECO:0000313" key="3">
    <source>
        <dbReference type="Proteomes" id="UP000823399"/>
    </source>
</evidence>
<reference evidence="2" key="1">
    <citation type="journal article" date="2020" name="New Phytol.">
        <title>Comparative genomics reveals dynamic genome evolution in host specialist ectomycorrhizal fungi.</title>
        <authorList>
            <person name="Lofgren L.A."/>
            <person name="Nguyen N.H."/>
            <person name="Vilgalys R."/>
            <person name="Ruytinx J."/>
            <person name="Liao H.L."/>
            <person name="Branco S."/>
            <person name="Kuo A."/>
            <person name="LaButti K."/>
            <person name="Lipzen A."/>
            <person name="Andreopoulos W."/>
            <person name="Pangilinan J."/>
            <person name="Riley R."/>
            <person name="Hundley H."/>
            <person name="Na H."/>
            <person name="Barry K."/>
            <person name="Grigoriev I.V."/>
            <person name="Stajich J.E."/>
            <person name="Kennedy P.G."/>
        </authorList>
    </citation>
    <scope>NUCLEOTIDE SEQUENCE</scope>
    <source>
        <strain evidence="2">FC423</strain>
    </source>
</reference>
<dbReference type="AlphaFoldDB" id="A0A9P7F1S2"/>
<gene>
    <name evidence="2" type="ORF">F5147DRAFT_655200</name>
</gene>
<organism evidence="2 3">
    <name type="scientific">Suillus discolor</name>
    <dbReference type="NCBI Taxonomy" id="1912936"/>
    <lineage>
        <taxon>Eukaryota</taxon>
        <taxon>Fungi</taxon>
        <taxon>Dikarya</taxon>
        <taxon>Basidiomycota</taxon>
        <taxon>Agaricomycotina</taxon>
        <taxon>Agaricomycetes</taxon>
        <taxon>Agaricomycetidae</taxon>
        <taxon>Boletales</taxon>
        <taxon>Suillineae</taxon>
        <taxon>Suillaceae</taxon>
        <taxon>Suillus</taxon>
    </lineage>
</organism>
<dbReference type="GeneID" id="64696208"/>
<feature type="domain" description="DUF6532" evidence="1">
    <location>
        <begin position="62"/>
        <end position="139"/>
    </location>
</feature>
<evidence type="ECO:0000259" key="1">
    <source>
        <dbReference type="Pfam" id="PF20149"/>
    </source>
</evidence>
<dbReference type="RefSeq" id="XP_041289876.1">
    <property type="nucleotide sequence ID" value="XM_041433949.1"/>
</dbReference>
<protein>
    <recommendedName>
        <fullName evidence="1">DUF6532 domain-containing protein</fullName>
    </recommendedName>
</protein>
<sequence>MVPTVDSPDTETGYYQTHPHEMVTSLGNESAASDGHRTIPRPTPAEFRKLVSGPERRGANVKLTLPVVKILLRRTSHVRGELKMKMRSLTSSFFGFQPSLSRDVIGQNQDLAESLKNGSAFAFKDWTLTGLYKSELLQDGSITGFGVEALTLLSAASRIGDKAFDDAIHEYQLEEEGAEANRS</sequence>
<dbReference type="EMBL" id="JABBWM010000050">
    <property type="protein sequence ID" value="KAG2101549.1"/>
    <property type="molecule type" value="Genomic_DNA"/>
</dbReference>
<dbReference type="Proteomes" id="UP000823399">
    <property type="component" value="Unassembled WGS sequence"/>
</dbReference>
<dbReference type="Pfam" id="PF20149">
    <property type="entry name" value="DUF6532"/>
    <property type="match status" value="1"/>
</dbReference>
<keyword evidence="3" id="KW-1185">Reference proteome</keyword>